<protein>
    <submittedName>
        <fullName evidence="1">Uncharacterized protein</fullName>
    </submittedName>
</protein>
<dbReference type="Proteomes" id="UP000652761">
    <property type="component" value="Unassembled WGS sequence"/>
</dbReference>
<evidence type="ECO:0000313" key="2">
    <source>
        <dbReference type="Proteomes" id="UP000652761"/>
    </source>
</evidence>
<name>A0A843VEX2_COLES</name>
<sequence length="206" mass="23013">MVVRTVASSRLQSYLSWYGTPRTSEVLPSAGQPVLLLTALLFVAPKPPREARRETVVRTDYDSYCCATLCSCTHSNETWRFGPGSRVRLLSSGRVRVEQRRWGDLCYKPSGSPDLWAAIVKIRSSLWPRVGFSGSSQIDSLAGRRVRTLNFSGQVVVSVILMSDDNDNVVMGKKLGGEYYEMLMVYVAVGKYAYGLHSHRGVRSRK</sequence>
<organism evidence="1 2">
    <name type="scientific">Colocasia esculenta</name>
    <name type="common">Wild taro</name>
    <name type="synonym">Arum esculentum</name>
    <dbReference type="NCBI Taxonomy" id="4460"/>
    <lineage>
        <taxon>Eukaryota</taxon>
        <taxon>Viridiplantae</taxon>
        <taxon>Streptophyta</taxon>
        <taxon>Embryophyta</taxon>
        <taxon>Tracheophyta</taxon>
        <taxon>Spermatophyta</taxon>
        <taxon>Magnoliopsida</taxon>
        <taxon>Liliopsida</taxon>
        <taxon>Araceae</taxon>
        <taxon>Aroideae</taxon>
        <taxon>Colocasieae</taxon>
        <taxon>Colocasia</taxon>
    </lineage>
</organism>
<gene>
    <name evidence="1" type="ORF">Taro_024559</name>
</gene>
<dbReference type="EMBL" id="NMUH01001395">
    <property type="protein sequence ID" value="MQL91954.1"/>
    <property type="molecule type" value="Genomic_DNA"/>
</dbReference>
<evidence type="ECO:0000313" key="1">
    <source>
        <dbReference type="EMBL" id="MQL91954.1"/>
    </source>
</evidence>
<proteinExistence type="predicted"/>
<keyword evidence="2" id="KW-1185">Reference proteome</keyword>
<comment type="caution">
    <text evidence="1">The sequence shown here is derived from an EMBL/GenBank/DDBJ whole genome shotgun (WGS) entry which is preliminary data.</text>
</comment>
<dbReference type="AlphaFoldDB" id="A0A843VEX2"/>
<accession>A0A843VEX2</accession>
<reference evidence="1" key="1">
    <citation type="submission" date="2017-07" db="EMBL/GenBank/DDBJ databases">
        <title>Taro Niue Genome Assembly and Annotation.</title>
        <authorList>
            <person name="Atibalentja N."/>
            <person name="Keating K."/>
            <person name="Fields C.J."/>
        </authorList>
    </citation>
    <scope>NUCLEOTIDE SEQUENCE</scope>
    <source>
        <strain evidence="1">Niue_2</strain>
        <tissue evidence="1">Leaf</tissue>
    </source>
</reference>